<protein>
    <submittedName>
        <fullName evidence="1">Uncharacterized protein</fullName>
    </submittedName>
</protein>
<organism evidence="1 2">
    <name type="scientific">Methylobacterium cerastii</name>
    <dbReference type="NCBI Taxonomy" id="932741"/>
    <lineage>
        <taxon>Bacteria</taxon>
        <taxon>Pseudomonadati</taxon>
        <taxon>Pseudomonadota</taxon>
        <taxon>Alphaproteobacteria</taxon>
        <taxon>Hyphomicrobiales</taxon>
        <taxon>Methylobacteriaceae</taxon>
        <taxon>Methylobacterium</taxon>
    </lineage>
</organism>
<dbReference type="EMBL" id="BPQG01000060">
    <property type="protein sequence ID" value="GJD45951.1"/>
    <property type="molecule type" value="Genomic_DNA"/>
</dbReference>
<accession>A0ABQ4QMJ0</accession>
<name>A0ABQ4QMJ0_9HYPH</name>
<proteinExistence type="predicted"/>
<sequence length="106" mass="10953">MPPTAASKSSAICRIPALRCASAASRASAVSASSLRVRIRFSLNTWTADAIAPISSRRAPYGTAISASPAASPDITPVIAWIGRETRRRLNAAAAQAATSARTMAQ</sequence>
<evidence type="ECO:0000313" key="1">
    <source>
        <dbReference type="EMBL" id="GJD45951.1"/>
    </source>
</evidence>
<comment type="caution">
    <text evidence="1">The sequence shown here is derived from an EMBL/GenBank/DDBJ whole genome shotgun (WGS) entry which is preliminary data.</text>
</comment>
<reference evidence="1 2" key="1">
    <citation type="journal article" date="2021" name="Front. Microbiol.">
        <title>Comprehensive Comparative Genomics and Phenotyping of Methylobacterium Species.</title>
        <authorList>
            <person name="Alessa O."/>
            <person name="Ogura Y."/>
            <person name="Fujitani Y."/>
            <person name="Takami H."/>
            <person name="Hayashi T."/>
            <person name="Sahin N."/>
            <person name="Tani A."/>
        </authorList>
    </citation>
    <scope>NUCLEOTIDE SEQUENCE [LARGE SCALE GENOMIC DNA]</scope>
    <source>
        <strain evidence="1 2">DSM 23679</strain>
    </source>
</reference>
<gene>
    <name evidence="1" type="ORF">AFCDBAGC_3829</name>
</gene>
<evidence type="ECO:0000313" key="2">
    <source>
        <dbReference type="Proteomes" id="UP001055117"/>
    </source>
</evidence>
<dbReference type="Proteomes" id="UP001055117">
    <property type="component" value="Unassembled WGS sequence"/>
</dbReference>
<keyword evidence="2" id="KW-1185">Reference proteome</keyword>